<protein>
    <submittedName>
        <fullName evidence="6">PTS transporter subunit EIIB</fullName>
    </submittedName>
</protein>
<dbReference type="AlphaFoldDB" id="A0AA43QX20"/>
<reference evidence="6" key="1">
    <citation type="submission" date="2022-11" db="EMBL/GenBank/DDBJ databases">
        <title>Draft genome of Mycoplasma arginini isolated from fly.</title>
        <authorList>
            <person name="Severgnini M."/>
            <person name="Gioia G."/>
            <person name="Cremonesi P."/>
            <person name="Moroni P."/>
            <person name="Addis M.F."/>
            <person name="Castiglioni B."/>
        </authorList>
    </citation>
    <scope>NUCLEOTIDE SEQUENCE</scope>
    <source>
        <strain evidence="6">QMP CG1-1632</strain>
    </source>
</reference>
<dbReference type="InterPro" id="IPR036878">
    <property type="entry name" value="Glu_permease_IIB"/>
</dbReference>
<evidence type="ECO:0000256" key="2">
    <source>
        <dbReference type="ARBA" id="ARBA00022683"/>
    </source>
</evidence>
<comment type="caution">
    <text evidence="3">Lacks conserved residue(s) required for the propagation of feature annotation.</text>
</comment>
<keyword evidence="1" id="KW-0808">Transferase</keyword>
<dbReference type="SUPFAM" id="SSF55604">
    <property type="entry name" value="Glucose permease domain IIB"/>
    <property type="match status" value="1"/>
</dbReference>
<accession>A0AA43QX20</accession>
<dbReference type="GO" id="GO:0009401">
    <property type="term" value="P:phosphoenolpyruvate-dependent sugar phosphotransferase system"/>
    <property type="evidence" value="ECO:0007669"/>
    <property type="project" value="UniProtKB-KW"/>
</dbReference>
<sequence length="120" mass="13816">MNSRNKFLYVILIILTFGLILVYWKNKYKQTKTKDYLSKETKLNFNFDELVDYLGGKENIESVTSTQKVVKINFHEKNKVDALNIKNLDGVTGLTFQSKSISLVVGNTAKHIEELINEVK</sequence>
<feature type="transmembrane region" description="Helical" evidence="4">
    <location>
        <begin position="6"/>
        <end position="24"/>
    </location>
</feature>
<dbReference type="EMBL" id="JAPFAR010000109">
    <property type="protein sequence ID" value="MDI3349757.1"/>
    <property type="molecule type" value="Genomic_DNA"/>
</dbReference>
<evidence type="ECO:0000256" key="4">
    <source>
        <dbReference type="SAM" id="Phobius"/>
    </source>
</evidence>
<evidence type="ECO:0000259" key="5">
    <source>
        <dbReference type="PROSITE" id="PS51098"/>
    </source>
</evidence>
<name>A0AA43QX20_MYCAR</name>
<evidence type="ECO:0000313" key="6">
    <source>
        <dbReference type="EMBL" id="MDI3349757.1"/>
    </source>
</evidence>
<gene>
    <name evidence="6" type="ORF">DCBHLPFO_00316</name>
</gene>
<organism evidence="6 7">
    <name type="scientific">Mycoplasmopsis arginini</name>
    <name type="common">Mycoplasma arginini</name>
    <dbReference type="NCBI Taxonomy" id="2094"/>
    <lineage>
        <taxon>Bacteria</taxon>
        <taxon>Bacillati</taxon>
        <taxon>Mycoplasmatota</taxon>
        <taxon>Mycoplasmoidales</taxon>
        <taxon>Metamycoplasmataceae</taxon>
        <taxon>Mycoplasmopsis</taxon>
    </lineage>
</organism>
<dbReference type="Gene3D" id="3.30.1360.60">
    <property type="entry name" value="Glucose permease domain IIB"/>
    <property type="match status" value="1"/>
</dbReference>
<keyword evidence="4" id="KW-0472">Membrane</keyword>
<dbReference type="Proteomes" id="UP001162175">
    <property type="component" value="Unassembled WGS sequence"/>
</dbReference>
<dbReference type="PROSITE" id="PS51098">
    <property type="entry name" value="PTS_EIIB_TYPE_1"/>
    <property type="match status" value="1"/>
</dbReference>
<comment type="caution">
    <text evidence="6">The sequence shown here is derived from an EMBL/GenBank/DDBJ whole genome shotgun (WGS) entry which is preliminary data.</text>
</comment>
<evidence type="ECO:0000256" key="1">
    <source>
        <dbReference type="ARBA" id="ARBA00022679"/>
    </source>
</evidence>
<dbReference type="RefSeq" id="WP_282456440.1">
    <property type="nucleotide sequence ID" value="NZ_JAPFAR010000109.1"/>
</dbReference>
<keyword evidence="2" id="KW-0598">Phosphotransferase system</keyword>
<keyword evidence="4" id="KW-1133">Transmembrane helix</keyword>
<dbReference type="InterPro" id="IPR001996">
    <property type="entry name" value="PTS_IIB_1"/>
</dbReference>
<dbReference type="GO" id="GO:0008982">
    <property type="term" value="F:protein-N(PI)-phosphohistidine-sugar phosphotransferase activity"/>
    <property type="evidence" value="ECO:0007669"/>
    <property type="project" value="InterPro"/>
</dbReference>
<keyword evidence="4" id="KW-0812">Transmembrane</keyword>
<feature type="domain" description="PTS EIIB type-1" evidence="5">
    <location>
        <begin position="44"/>
        <end position="120"/>
    </location>
</feature>
<proteinExistence type="predicted"/>
<evidence type="ECO:0000313" key="7">
    <source>
        <dbReference type="Proteomes" id="UP001162175"/>
    </source>
</evidence>
<evidence type="ECO:0000256" key="3">
    <source>
        <dbReference type="PROSITE-ProRule" id="PRU00421"/>
    </source>
</evidence>